<evidence type="ECO:0000259" key="11">
    <source>
        <dbReference type="PROSITE" id="PS50112"/>
    </source>
</evidence>
<dbReference type="Gene3D" id="1.10.287.130">
    <property type="match status" value="1"/>
</dbReference>
<reference evidence="13" key="2">
    <citation type="submission" date="2023-03" db="EMBL/GenBank/DDBJ databases">
        <authorList>
            <person name="Zhang Z."/>
        </authorList>
    </citation>
    <scope>NUCLEOTIDE SEQUENCE</scope>
    <source>
        <strain evidence="13">DSA</strain>
    </source>
</reference>
<feature type="domain" description="PAS" evidence="11">
    <location>
        <begin position="60"/>
        <end position="105"/>
    </location>
</feature>
<dbReference type="InterPro" id="IPR000700">
    <property type="entry name" value="PAS-assoc_C"/>
</dbReference>
<dbReference type="CDD" id="cd00082">
    <property type="entry name" value="HisKA"/>
    <property type="match status" value="1"/>
</dbReference>
<feature type="domain" description="PAS" evidence="11">
    <location>
        <begin position="185"/>
        <end position="255"/>
    </location>
</feature>
<dbReference type="GO" id="GO:0005524">
    <property type="term" value="F:ATP binding"/>
    <property type="evidence" value="ECO:0007669"/>
    <property type="project" value="UniProtKB-KW"/>
</dbReference>
<reference evidence="13" key="1">
    <citation type="journal article" date="2023" name="J. Hazard. Mater.">
        <title>Anaerobic biodegradation of pyrene and benzo[a]pyrene by a new sulfate-reducing Desulforamulus aquiferis strain DSA.</title>
        <authorList>
            <person name="Zhang Z."/>
            <person name="Sun J."/>
            <person name="Gong X."/>
            <person name="Wang C."/>
            <person name="Wang H."/>
        </authorList>
    </citation>
    <scope>NUCLEOTIDE SEQUENCE</scope>
    <source>
        <strain evidence="13">DSA</strain>
    </source>
</reference>
<gene>
    <name evidence="13" type="ORF">P6N53_06125</name>
</gene>
<feature type="domain" description="PAC" evidence="12">
    <location>
        <begin position="134"/>
        <end position="184"/>
    </location>
</feature>
<evidence type="ECO:0000256" key="4">
    <source>
        <dbReference type="ARBA" id="ARBA00022679"/>
    </source>
</evidence>
<evidence type="ECO:0000313" key="13">
    <source>
        <dbReference type="EMBL" id="MDO7786797.1"/>
    </source>
</evidence>
<keyword evidence="4" id="KW-0808">Transferase</keyword>
<comment type="catalytic activity">
    <reaction evidence="1">
        <text>ATP + protein L-histidine = ADP + protein N-phospho-L-histidine.</text>
        <dbReference type="EC" id="2.7.13.3"/>
    </reaction>
</comment>
<dbReference type="InterPro" id="IPR005467">
    <property type="entry name" value="His_kinase_dom"/>
</dbReference>
<protein>
    <recommendedName>
        <fullName evidence="2">histidine kinase</fullName>
        <ecNumber evidence="2">2.7.13.3</ecNumber>
    </recommendedName>
</protein>
<keyword evidence="14" id="KW-1185">Reference proteome</keyword>
<evidence type="ECO:0000256" key="9">
    <source>
        <dbReference type="SAM" id="Coils"/>
    </source>
</evidence>
<dbReference type="InterPro" id="IPR036890">
    <property type="entry name" value="HATPase_C_sf"/>
</dbReference>
<keyword evidence="5" id="KW-0547">Nucleotide-binding</keyword>
<dbReference type="InterPro" id="IPR036097">
    <property type="entry name" value="HisK_dim/P_sf"/>
</dbReference>
<accession>A0AAW7ZAU5</accession>
<comment type="caution">
    <text evidence="13">The sequence shown here is derived from an EMBL/GenBank/DDBJ whole genome shotgun (WGS) entry which is preliminary data.</text>
</comment>
<dbReference type="CDD" id="cd00130">
    <property type="entry name" value="PAS"/>
    <property type="match status" value="2"/>
</dbReference>
<dbReference type="Gene3D" id="3.30.565.10">
    <property type="entry name" value="Histidine kinase-like ATPase, C-terminal domain"/>
    <property type="match status" value="1"/>
</dbReference>
<dbReference type="PROSITE" id="PS50109">
    <property type="entry name" value="HIS_KIN"/>
    <property type="match status" value="1"/>
</dbReference>
<dbReference type="RefSeq" id="WP_304541904.1">
    <property type="nucleotide sequence ID" value="NZ_JARPTC010000007.1"/>
</dbReference>
<evidence type="ECO:0000256" key="1">
    <source>
        <dbReference type="ARBA" id="ARBA00000085"/>
    </source>
</evidence>
<evidence type="ECO:0000256" key="2">
    <source>
        <dbReference type="ARBA" id="ARBA00012438"/>
    </source>
</evidence>
<dbReference type="Gene3D" id="3.30.450.20">
    <property type="entry name" value="PAS domain"/>
    <property type="match status" value="2"/>
</dbReference>
<dbReference type="PRINTS" id="PR00344">
    <property type="entry name" value="BCTRLSENSOR"/>
</dbReference>
<dbReference type="PROSITE" id="PS50113">
    <property type="entry name" value="PAC"/>
    <property type="match status" value="1"/>
</dbReference>
<feature type="domain" description="Histidine kinase" evidence="10">
    <location>
        <begin position="314"/>
        <end position="516"/>
    </location>
</feature>
<dbReference type="SUPFAM" id="SSF47384">
    <property type="entry name" value="Homodimeric domain of signal transducing histidine kinase"/>
    <property type="match status" value="1"/>
</dbReference>
<keyword evidence="8" id="KW-0902">Two-component regulatory system</keyword>
<organism evidence="13 14">
    <name type="scientific">Desulforamulus aquiferis</name>
    <dbReference type="NCBI Taxonomy" id="1397668"/>
    <lineage>
        <taxon>Bacteria</taxon>
        <taxon>Bacillati</taxon>
        <taxon>Bacillota</taxon>
        <taxon>Clostridia</taxon>
        <taxon>Eubacteriales</taxon>
        <taxon>Peptococcaceae</taxon>
        <taxon>Desulforamulus</taxon>
    </lineage>
</organism>
<dbReference type="EMBL" id="JARPTC010000007">
    <property type="protein sequence ID" value="MDO7786797.1"/>
    <property type="molecule type" value="Genomic_DNA"/>
</dbReference>
<dbReference type="InterPro" id="IPR013656">
    <property type="entry name" value="PAS_4"/>
</dbReference>
<dbReference type="SMART" id="SM00091">
    <property type="entry name" value="PAS"/>
    <property type="match status" value="2"/>
</dbReference>
<dbReference type="Proteomes" id="UP001172911">
    <property type="component" value="Unassembled WGS sequence"/>
</dbReference>
<dbReference type="Pfam" id="PF13426">
    <property type="entry name" value="PAS_9"/>
    <property type="match status" value="1"/>
</dbReference>
<dbReference type="PROSITE" id="PS50112">
    <property type="entry name" value="PAS"/>
    <property type="match status" value="2"/>
</dbReference>
<evidence type="ECO:0000256" key="7">
    <source>
        <dbReference type="ARBA" id="ARBA00022840"/>
    </source>
</evidence>
<evidence type="ECO:0000256" key="5">
    <source>
        <dbReference type="ARBA" id="ARBA00022741"/>
    </source>
</evidence>
<sequence length="516" mass="58863">MTKEQLIAKINELQQKLQNQEMKNNNLNNLLNSANNSFLEFNKDWKYALLSEAEEQVRISNERFAKAFNANPAASAITRLKDDIIVDVNDSFLKLFGYSREEVIGVTPTILGTWIESEARLEMLSMLKKQGQADSIEIDIRKKSGERATVILSTALIELGGDEHIVGSMVDISERKVLEKQLKQTNQKMFNILDGITEGFFALDREGQFTYVNKHQCLALNKKREEVLGKSIWQLFPKSLNSKLYKEYHKAMTERIPVQFEMTSVYEDAYYEIRAFPYDDGISVFIKNITEKKKYQKEISRLSYLNLIGQMAAGISHEVRNPLTTVRGFLQMLRGKDECSKFNDYFELMIEELDRTNSIITEYLSMTKSKSEELEMQNLNTIVETILPLIQADAVGQDKYVESELHEIPDILLDSKEIRQLILNLCRNGLESMGRGKRLKIITSREDNCVVLGIQDQGEGITGEVLEKLGTPFFTTKTEGTGLGLGICYSIASRHNAIIDIKTGEEGTTFFVRFKL</sequence>
<dbReference type="EC" id="2.7.13.3" evidence="2"/>
<evidence type="ECO:0000256" key="6">
    <source>
        <dbReference type="ARBA" id="ARBA00022777"/>
    </source>
</evidence>
<dbReference type="InterPro" id="IPR000014">
    <property type="entry name" value="PAS"/>
</dbReference>
<evidence type="ECO:0000259" key="12">
    <source>
        <dbReference type="PROSITE" id="PS50113"/>
    </source>
</evidence>
<dbReference type="InterPro" id="IPR003594">
    <property type="entry name" value="HATPase_dom"/>
</dbReference>
<dbReference type="InterPro" id="IPR035965">
    <property type="entry name" value="PAS-like_dom_sf"/>
</dbReference>
<dbReference type="SUPFAM" id="SSF55785">
    <property type="entry name" value="PYP-like sensor domain (PAS domain)"/>
    <property type="match status" value="2"/>
</dbReference>
<dbReference type="SUPFAM" id="SSF55874">
    <property type="entry name" value="ATPase domain of HSP90 chaperone/DNA topoisomerase II/histidine kinase"/>
    <property type="match status" value="1"/>
</dbReference>
<evidence type="ECO:0000313" key="14">
    <source>
        <dbReference type="Proteomes" id="UP001172911"/>
    </source>
</evidence>
<dbReference type="InterPro" id="IPR003661">
    <property type="entry name" value="HisK_dim/P_dom"/>
</dbReference>
<dbReference type="SMART" id="SM00387">
    <property type="entry name" value="HATPase_c"/>
    <property type="match status" value="1"/>
</dbReference>
<evidence type="ECO:0000256" key="3">
    <source>
        <dbReference type="ARBA" id="ARBA00022553"/>
    </source>
</evidence>
<dbReference type="NCBIfam" id="TIGR00229">
    <property type="entry name" value="sensory_box"/>
    <property type="match status" value="2"/>
</dbReference>
<dbReference type="Pfam" id="PF02518">
    <property type="entry name" value="HATPase_c"/>
    <property type="match status" value="1"/>
</dbReference>
<feature type="coiled-coil region" evidence="9">
    <location>
        <begin position="3"/>
        <end position="37"/>
    </location>
</feature>
<dbReference type="GO" id="GO:0000155">
    <property type="term" value="F:phosphorelay sensor kinase activity"/>
    <property type="evidence" value="ECO:0007669"/>
    <property type="project" value="InterPro"/>
</dbReference>
<dbReference type="InterPro" id="IPR004358">
    <property type="entry name" value="Sig_transdc_His_kin-like_C"/>
</dbReference>
<dbReference type="PANTHER" id="PTHR43065">
    <property type="entry name" value="SENSOR HISTIDINE KINASE"/>
    <property type="match status" value="1"/>
</dbReference>
<proteinExistence type="predicted"/>
<dbReference type="AlphaFoldDB" id="A0AAW7ZAU5"/>
<keyword evidence="6" id="KW-0418">Kinase</keyword>
<dbReference type="Pfam" id="PF00512">
    <property type="entry name" value="HisKA"/>
    <property type="match status" value="1"/>
</dbReference>
<name>A0AAW7ZAU5_9FIRM</name>
<dbReference type="SMART" id="SM00388">
    <property type="entry name" value="HisKA"/>
    <property type="match status" value="1"/>
</dbReference>
<keyword evidence="7" id="KW-0067">ATP-binding</keyword>
<evidence type="ECO:0000256" key="8">
    <source>
        <dbReference type="ARBA" id="ARBA00023012"/>
    </source>
</evidence>
<evidence type="ECO:0000259" key="10">
    <source>
        <dbReference type="PROSITE" id="PS50109"/>
    </source>
</evidence>
<keyword evidence="9" id="KW-0175">Coiled coil</keyword>
<dbReference type="Pfam" id="PF08448">
    <property type="entry name" value="PAS_4"/>
    <property type="match status" value="1"/>
</dbReference>
<keyword evidence="3" id="KW-0597">Phosphoprotein</keyword>
<dbReference type="PANTHER" id="PTHR43065:SF46">
    <property type="entry name" value="C4-DICARBOXYLATE TRANSPORT SENSOR PROTEIN DCTB"/>
    <property type="match status" value="1"/>
</dbReference>